<gene>
    <name evidence="2" type="ORF">LCGC14_2735790</name>
</gene>
<feature type="region of interest" description="Disordered" evidence="1">
    <location>
        <begin position="1"/>
        <end position="29"/>
    </location>
</feature>
<reference evidence="2" key="1">
    <citation type="journal article" date="2015" name="Nature">
        <title>Complex archaea that bridge the gap between prokaryotes and eukaryotes.</title>
        <authorList>
            <person name="Spang A."/>
            <person name="Saw J.H."/>
            <person name="Jorgensen S.L."/>
            <person name="Zaremba-Niedzwiedzka K."/>
            <person name="Martijn J."/>
            <person name="Lind A.E."/>
            <person name="van Eijk R."/>
            <person name="Schleper C."/>
            <person name="Guy L."/>
            <person name="Ettema T.J."/>
        </authorList>
    </citation>
    <scope>NUCLEOTIDE SEQUENCE</scope>
</reference>
<evidence type="ECO:0000256" key="1">
    <source>
        <dbReference type="SAM" id="MobiDB-lite"/>
    </source>
</evidence>
<feature type="compositionally biased region" description="Acidic residues" evidence="1">
    <location>
        <begin position="99"/>
        <end position="109"/>
    </location>
</feature>
<evidence type="ECO:0000313" key="2">
    <source>
        <dbReference type="EMBL" id="KKK89171.1"/>
    </source>
</evidence>
<organism evidence="2">
    <name type="scientific">marine sediment metagenome</name>
    <dbReference type="NCBI Taxonomy" id="412755"/>
    <lineage>
        <taxon>unclassified sequences</taxon>
        <taxon>metagenomes</taxon>
        <taxon>ecological metagenomes</taxon>
    </lineage>
</organism>
<feature type="non-terminal residue" evidence="2">
    <location>
        <position position="109"/>
    </location>
</feature>
<feature type="compositionally biased region" description="Basic and acidic residues" evidence="1">
    <location>
        <begin position="19"/>
        <end position="29"/>
    </location>
</feature>
<comment type="caution">
    <text evidence="2">The sequence shown here is derived from an EMBL/GenBank/DDBJ whole genome shotgun (WGS) entry which is preliminary data.</text>
</comment>
<dbReference type="AlphaFoldDB" id="A0A0F9BXJ8"/>
<accession>A0A0F9BXJ8</accession>
<dbReference type="EMBL" id="LAZR01049638">
    <property type="protein sequence ID" value="KKK89171.1"/>
    <property type="molecule type" value="Genomic_DNA"/>
</dbReference>
<proteinExistence type="predicted"/>
<protein>
    <submittedName>
        <fullName evidence="2">Uncharacterized protein</fullName>
    </submittedName>
</protein>
<name>A0A0F9BXJ8_9ZZZZ</name>
<sequence length="109" mass="12075">MPVIMYNGANTHTLQSEHGLPDEKGRREKPIKVRFLPGPNEVPDADWERIKKEKACRNLISMGQLQPLVQHKAAPAPAKGKPQRIEASDDNDGLPGELESVEDLDSIDV</sequence>
<feature type="region of interest" description="Disordered" evidence="1">
    <location>
        <begin position="68"/>
        <end position="109"/>
    </location>
</feature>